<gene>
    <name evidence="1" type="ORF">Mterra_00721</name>
</gene>
<evidence type="ECO:0000313" key="2">
    <source>
        <dbReference type="Proteomes" id="UP000265715"/>
    </source>
</evidence>
<dbReference type="Pfam" id="PF04250">
    <property type="entry name" value="DUF429"/>
    <property type="match status" value="1"/>
</dbReference>
<dbReference type="Proteomes" id="UP000265715">
    <property type="component" value="Unassembled WGS sequence"/>
</dbReference>
<proteinExistence type="predicted"/>
<keyword evidence="2" id="KW-1185">Reference proteome</keyword>
<evidence type="ECO:0000313" key="1">
    <source>
        <dbReference type="EMBL" id="RIH89761.1"/>
    </source>
</evidence>
<dbReference type="InterPro" id="IPR007362">
    <property type="entry name" value="DUF429"/>
</dbReference>
<protein>
    <recommendedName>
        <fullName evidence="3">DUF429 domain-containing protein</fullName>
    </recommendedName>
</protein>
<sequence>MPLPAERPPRPAGALPRLPFARVYGVDFSGARLAGRNTWVAVLEPLAGDVPLRLARLASLEALCGSAERGVALRHLLGMVRRSRRALWALDLPFGLPPELLGPGAGWAQALELIARWEGGAEEFGRELCRRSLERVGRMHLRRRTDQEEQAPFDPYHYRVVHQLFHGVREVVLPLSLHRTTAVLPFQHAKLAGAHRVVVEACPASTLRRLGLPRRGYKQTAGREEDPARRAVRGEILQGLAPHVSVGERHRRELLDNRGGDALDALVAAVGAARAWGETDRRAVAEHPRYALEGRLYV</sequence>
<reference evidence="1 2" key="1">
    <citation type="submission" date="2018-08" db="EMBL/GenBank/DDBJ databases">
        <title>Meiothermus terrae DSM 26712 genome sequencing project.</title>
        <authorList>
            <person name="Da Costa M.S."/>
            <person name="Albuquerque L."/>
            <person name="Raposo P."/>
            <person name="Froufe H.J.C."/>
            <person name="Barroso C.S."/>
            <person name="Egas C."/>
        </authorList>
    </citation>
    <scope>NUCLEOTIDE SEQUENCE [LARGE SCALE GENOMIC DNA]</scope>
    <source>
        <strain evidence="1 2">DSM 26712</strain>
    </source>
</reference>
<dbReference type="EMBL" id="QXDL01000018">
    <property type="protein sequence ID" value="RIH89761.1"/>
    <property type="molecule type" value="Genomic_DNA"/>
</dbReference>
<dbReference type="RefSeq" id="WP_119313937.1">
    <property type="nucleotide sequence ID" value="NZ_QXDL01000018.1"/>
</dbReference>
<comment type="caution">
    <text evidence="1">The sequence shown here is derived from an EMBL/GenBank/DDBJ whole genome shotgun (WGS) entry which is preliminary data.</text>
</comment>
<evidence type="ECO:0008006" key="3">
    <source>
        <dbReference type="Google" id="ProtNLM"/>
    </source>
</evidence>
<accession>A0A399F560</accession>
<name>A0A399F560_9DEIN</name>
<organism evidence="1 2">
    <name type="scientific">Calidithermus terrae</name>
    <dbReference type="NCBI Taxonomy" id="1408545"/>
    <lineage>
        <taxon>Bacteria</taxon>
        <taxon>Thermotogati</taxon>
        <taxon>Deinococcota</taxon>
        <taxon>Deinococci</taxon>
        <taxon>Thermales</taxon>
        <taxon>Thermaceae</taxon>
        <taxon>Calidithermus</taxon>
    </lineage>
</organism>
<dbReference type="OrthoDB" id="271339at2"/>
<dbReference type="AlphaFoldDB" id="A0A399F560"/>